<accession>A0A226D5W8</accession>
<feature type="domain" description="C2H2-type" evidence="8">
    <location>
        <begin position="405"/>
        <end position="432"/>
    </location>
</feature>
<evidence type="ECO:0000256" key="6">
    <source>
        <dbReference type="PROSITE-ProRule" id="PRU00042"/>
    </source>
</evidence>
<dbReference type="Gene3D" id="3.30.160.60">
    <property type="entry name" value="Classic Zinc Finger"/>
    <property type="match status" value="7"/>
</dbReference>
<dbReference type="PROSITE" id="PS00028">
    <property type="entry name" value="ZINC_FINGER_C2H2_1"/>
    <property type="match status" value="9"/>
</dbReference>
<dbReference type="Pfam" id="PF00096">
    <property type="entry name" value="zf-C2H2"/>
    <property type="match status" value="4"/>
</dbReference>
<dbReference type="PANTHER" id="PTHR24384:SF218">
    <property type="entry name" value="ZINC FINGER PROTEIN 502"/>
    <property type="match status" value="1"/>
</dbReference>
<protein>
    <submittedName>
        <fullName evidence="9">Zinc finger protein 45</fullName>
    </submittedName>
</protein>
<name>A0A226D5W8_FOLCA</name>
<dbReference type="InterPro" id="IPR013087">
    <property type="entry name" value="Znf_C2H2_type"/>
</dbReference>
<keyword evidence="4 6" id="KW-0863">Zinc-finger</keyword>
<dbReference type="GO" id="GO:0000978">
    <property type="term" value="F:RNA polymerase II cis-regulatory region sequence-specific DNA binding"/>
    <property type="evidence" value="ECO:0007669"/>
    <property type="project" value="TreeGrafter"/>
</dbReference>
<keyword evidence="10" id="KW-1185">Reference proteome</keyword>
<evidence type="ECO:0000256" key="1">
    <source>
        <dbReference type="ARBA" id="ARBA00006991"/>
    </source>
</evidence>
<feature type="domain" description="C2H2-type" evidence="8">
    <location>
        <begin position="658"/>
        <end position="681"/>
    </location>
</feature>
<feature type="domain" description="C2H2-type" evidence="8">
    <location>
        <begin position="317"/>
        <end position="342"/>
    </location>
</feature>
<evidence type="ECO:0000313" key="9">
    <source>
        <dbReference type="EMBL" id="OXA40137.1"/>
    </source>
</evidence>
<comment type="caution">
    <text evidence="9">The sequence shown here is derived from an EMBL/GenBank/DDBJ whole genome shotgun (WGS) entry which is preliminary data.</text>
</comment>
<feature type="compositionally biased region" description="Acidic residues" evidence="7">
    <location>
        <begin position="300"/>
        <end position="309"/>
    </location>
</feature>
<evidence type="ECO:0000256" key="2">
    <source>
        <dbReference type="ARBA" id="ARBA00022723"/>
    </source>
</evidence>
<keyword evidence="2" id="KW-0479">Metal-binding</keyword>
<evidence type="ECO:0000259" key="8">
    <source>
        <dbReference type="PROSITE" id="PS50157"/>
    </source>
</evidence>
<keyword evidence="3" id="KW-0677">Repeat</keyword>
<evidence type="ECO:0000256" key="3">
    <source>
        <dbReference type="ARBA" id="ARBA00022737"/>
    </source>
</evidence>
<dbReference type="Proteomes" id="UP000198287">
    <property type="component" value="Unassembled WGS sequence"/>
</dbReference>
<feature type="domain" description="C2H2-type" evidence="8">
    <location>
        <begin position="512"/>
        <end position="540"/>
    </location>
</feature>
<dbReference type="PROSITE" id="PS50157">
    <property type="entry name" value="ZINC_FINGER_C2H2_2"/>
    <property type="match status" value="9"/>
</dbReference>
<evidence type="ECO:0000313" key="10">
    <source>
        <dbReference type="Proteomes" id="UP000198287"/>
    </source>
</evidence>
<feature type="compositionally biased region" description="Acidic residues" evidence="7">
    <location>
        <begin position="281"/>
        <end position="292"/>
    </location>
</feature>
<dbReference type="OMA" id="NEWEMEY"/>
<dbReference type="AlphaFoldDB" id="A0A226D5W8"/>
<feature type="domain" description="C2H2-type" evidence="8">
    <location>
        <begin position="375"/>
        <end position="404"/>
    </location>
</feature>
<dbReference type="OrthoDB" id="8113227at2759"/>
<comment type="similarity">
    <text evidence="1">Belongs to the krueppel C2H2-type zinc-finger protein family.</text>
</comment>
<gene>
    <name evidence="9" type="ORF">Fcan01_24993</name>
</gene>
<dbReference type="InterPro" id="IPR036236">
    <property type="entry name" value="Znf_C2H2_sf"/>
</dbReference>
<evidence type="ECO:0000256" key="4">
    <source>
        <dbReference type="ARBA" id="ARBA00022771"/>
    </source>
</evidence>
<dbReference type="FunFam" id="3.30.160.60:FF:002169">
    <property type="entry name" value="Zgc:174573"/>
    <property type="match status" value="1"/>
</dbReference>
<feature type="compositionally biased region" description="Basic residues" evidence="7">
    <location>
        <begin position="195"/>
        <end position="204"/>
    </location>
</feature>
<dbReference type="SMART" id="SM00355">
    <property type="entry name" value="ZnF_C2H2"/>
    <property type="match status" value="12"/>
</dbReference>
<sequence>MQRSSSAVPLKRIRIILWVKTYAKKSATKYTEAQEQMVNARLPKLYSKISPKKFDIGHDSYVVNNVTEITGRRMEEIKDQISLLEEEIGTTVGQIQATIFDTSSKLESYGDNKIIQIRAMLLRLSGANAELDDANFVADEVEVKIEQDVDPLCDTMGQFLGDDDNSYSQAALTYDEGQNNDEDGDSAFCIIPSITKKRSRGRPKKTTEEKVKPRGTKRRREESRPPEQEESNLIQTSPRFSRRIKKIQTAPPKKVQKSLVVSLKRIKPSIKKSAPKISNSSDEDMSHDDDNEWTPKLEPHDDDSDEVDDKPDVARPHKCTDPFCTKTFSTEATLRRHTDLYHVVPCTAPSCTARLPTKKLRNVHLKQEHDGITPYPCPICERGFTCLGSLAAHKVIRHEKGEKAFFCTKCGKGFCLEDNYARHVKLHDIEGIKPLVCELCDGRFEDEDRLEKHLKTLSHFNPFQCLSLDAHVARAHTSGPAPFICDICGLGLYLEYDLNVHMNRKHDDKLLVKCDICSETFKQLSSLQTHVIKVHDGDPYVCDECGAKITSQYGLNLHKKIHTGNKKHKCETCGASFIRLAQLKNHRATHTGERAYPCPHCEKAFKTRNTMETHVTRIHTPGYVIPNPHKCPHYSKGFQNPFFLQGHIRQAHTGERPFICDQCGKGFAVKSALTLHLKGAHGVTFEVKDRLPRSRKDVVQGEDEEGNC</sequence>
<evidence type="ECO:0000256" key="5">
    <source>
        <dbReference type="ARBA" id="ARBA00022833"/>
    </source>
</evidence>
<feature type="region of interest" description="Disordered" evidence="7">
    <location>
        <begin position="192"/>
        <end position="314"/>
    </location>
</feature>
<dbReference type="InterPro" id="IPR050752">
    <property type="entry name" value="C2H2-ZF_domain"/>
</dbReference>
<dbReference type="Pfam" id="PF13912">
    <property type="entry name" value="zf-C2H2_6"/>
    <property type="match status" value="1"/>
</dbReference>
<feature type="domain" description="C2H2-type" evidence="8">
    <location>
        <begin position="629"/>
        <end position="657"/>
    </location>
</feature>
<dbReference type="SUPFAM" id="SSF57667">
    <property type="entry name" value="beta-beta-alpha zinc fingers"/>
    <property type="match status" value="5"/>
</dbReference>
<feature type="domain" description="C2H2-type" evidence="8">
    <location>
        <begin position="568"/>
        <end position="595"/>
    </location>
</feature>
<reference evidence="9 10" key="1">
    <citation type="submission" date="2015-12" db="EMBL/GenBank/DDBJ databases">
        <title>The genome of Folsomia candida.</title>
        <authorList>
            <person name="Faddeeva A."/>
            <person name="Derks M.F."/>
            <person name="Anvar Y."/>
            <person name="Smit S."/>
            <person name="Van Straalen N."/>
            <person name="Roelofs D."/>
        </authorList>
    </citation>
    <scope>NUCLEOTIDE SEQUENCE [LARGE SCALE GENOMIC DNA]</scope>
    <source>
        <strain evidence="9 10">VU population</strain>
        <tissue evidence="9">Whole body</tissue>
    </source>
</reference>
<proteinExistence type="inferred from homology"/>
<dbReference type="PANTHER" id="PTHR24384">
    <property type="entry name" value="FINGER PUTATIVE TRANSCRIPTION FACTOR FAMILY-RELATED"/>
    <property type="match status" value="1"/>
</dbReference>
<feature type="compositionally biased region" description="Basic residues" evidence="7">
    <location>
        <begin position="264"/>
        <end position="274"/>
    </location>
</feature>
<dbReference type="FunFam" id="3.30.160.60:FF:000100">
    <property type="entry name" value="Zinc finger 45-like"/>
    <property type="match status" value="1"/>
</dbReference>
<feature type="domain" description="C2H2-type" evidence="8">
    <location>
        <begin position="596"/>
        <end position="620"/>
    </location>
</feature>
<evidence type="ECO:0000256" key="7">
    <source>
        <dbReference type="SAM" id="MobiDB-lite"/>
    </source>
</evidence>
<dbReference type="GO" id="GO:0000981">
    <property type="term" value="F:DNA-binding transcription factor activity, RNA polymerase II-specific"/>
    <property type="evidence" value="ECO:0007669"/>
    <property type="project" value="TreeGrafter"/>
</dbReference>
<keyword evidence="5" id="KW-0862">Zinc</keyword>
<organism evidence="9 10">
    <name type="scientific">Folsomia candida</name>
    <name type="common">Springtail</name>
    <dbReference type="NCBI Taxonomy" id="158441"/>
    <lineage>
        <taxon>Eukaryota</taxon>
        <taxon>Metazoa</taxon>
        <taxon>Ecdysozoa</taxon>
        <taxon>Arthropoda</taxon>
        <taxon>Hexapoda</taxon>
        <taxon>Collembola</taxon>
        <taxon>Entomobryomorpha</taxon>
        <taxon>Isotomoidea</taxon>
        <taxon>Isotomidae</taxon>
        <taxon>Proisotominae</taxon>
        <taxon>Folsomia</taxon>
    </lineage>
</organism>
<dbReference type="GO" id="GO:0008270">
    <property type="term" value="F:zinc ion binding"/>
    <property type="evidence" value="ECO:0007669"/>
    <property type="project" value="UniProtKB-KW"/>
</dbReference>
<feature type="domain" description="C2H2-type" evidence="8">
    <location>
        <begin position="540"/>
        <end position="567"/>
    </location>
</feature>
<dbReference type="EMBL" id="LNIX01000034">
    <property type="protein sequence ID" value="OXA40137.1"/>
    <property type="molecule type" value="Genomic_DNA"/>
</dbReference>